<name>A0A2P2BP71_9FIRM</name>
<dbReference type="GO" id="GO:0015744">
    <property type="term" value="P:succinate transport"/>
    <property type="evidence" value="ECO:0007669"/>
    <property type="project" value="TreeGrafter"/>
</dbReference>
<feature type="transmembrane region" description="Helical" evidence="8">
    <location>
        <begin position="82"/>
        <end position="106"/>
    </location>
</feature>
<dbReference type="InterPro" id="IPR050539">
    <property type="entry name" value="ThrE_Dicarb/AminoAcid_Exp"/>
</dbReference>
<dbReference type="RefSeq" id="WP_092927102.1">
    <property type="nucleotide sequence ID" value="NZ_FJTZ01000012.1"/>
</dbReference>
<evidence type="ECO:0000256" key="4">
    <source>
        <dbReference type="ARBA" id="ARBA00022692"/>
    </source>
</evidence>
<evidence type="ECO:0000256" key="3">
    <source>
        <dbReference type="ARBA" id="ARBA00022519"/>
    </source>
</evidence>
<feature type="transmembrane region" description="Helical" evidence="8">
    <location>
        <begin position="52"/>
        <end position="70"/>
    </location>
</feature>
<sequence length="152" mass="16934">MDSNLIQIITAVSGTVGFAIYFNVDKSKLIPISFGAFISWIMYLFVLNMSNSLFLANFLSAILVCIYSEIMARVLKTPANICLIPSVVPLLPGSSFYYTMLAAISMNMNVFRQKGMETFMIILGISLGIVIGFFIFVQSLKVFHKIKSYNLS</sequence>
<feature type="transmembrane region" description="Helical" evidence="8">
    <location>
        <begin position="29"/>
        <end position="46"/>
    </location>
</feature>
<dbReference type="GO" id="GO:0005886">
    <property type="term" value="C:plasma membrane"/>
    <property type="evidence" value="ECO:0007669"/>
    <property type="project" value="UniProtKB-SubCell"/>
</dbReference>
<comment type="subcellular location">
    <subcellularLocation>
        <location evidence="1">Cell membrane</location>
        <topology evidence="1">Multi-pass membrane protein</topology>
    </subcellularLocation>
</comment>
<protein>
    <recommendedName>
        <fullName evidence="9">Threonine/Serine exporter ThrE domain-containing protein</fullName>
    </recommendedName>
</protein>
<evidence type="ECO:0000313" key="11">
    <source>
        <dbReference type="Proteomes" id="UP000245695"/>
    </source>
</evidence>
<reference evidence="10 11" key="1">
    <citation type="submission" date="2014-09" db="EMBL/GenBank/DDBJ databases">
        <authorList>
            <person name="Hornung B.V."/>
        </authorList>
    </citation>
    <scope>NUCLEOTIDE SEQUENCE [LARGE SCALE GENOMIC DNA]</scope>
    <source>
        <strain evidence="10 11">FRIFI</strain>
    </source>
</reference>
<dbReference type="InterPro" id="IPR024528">
    <property type="entry name" value="ThrE_2"/>
</dbReference>
<evidence type="ECO:0000256" key="5">
    <source>
        <dbReference type="ARBA" id="ARBA00022989"/>
    </source>
</evidence>
<dbReference type="PANTHER" id="PTHR34390">
    <property type="entry name" value="UPF0442 PROTEIN YJJB-RELATED"/>
    <property type="match status" value="1"/>
</dbReference>
<evidence type="ECO:0000256" key="6">
    <source>
        <dbReference type="ARBA" id="ARBA00023136"/>
    </source>
</evidence>
<feature type="transmembrane region" description="Helical" evidence="8">
    <location>
        <begin position="6"/>
        <end position="22"/>
    </location>
</feature>
<evidence type="ECO:0000256" key="7">
    <source>
        <dbReference type="ARBA" id="ARBA00034125"/>
    </source>
</evidence>
<keyword evidence="3" id="KW-0997">Cell inner membrane</keyword>
<evidence type="ECO:0000313" key="10">
    <source>
        <dbReference type="EMBL" id="CEI72137.1"/>
    </source>
</evidence>
<evidence type="ECO:0000256" key="1">
    <source>
        <dbReference type="ARBA" id="ARBA00004651"/>
    </source>
</evidence>
<feature type="transmembrane region" description="Helical" evidence="8">
    <location>
        <begin position="118"/>
        <end position="137"/>
    </location>
</feature>
<organism evidence="10 11">
    <name type="scientific">Romboutsia hominis</name>
    <dbReference type="NCBI Taxonomy" id="1507512"/>
    <lineage>
        <taxon>Bacteria</taxon>
        <taxon>Bacillati</taxon>
        <taxon>Bacillota</taxon>
        <taxon>Clostridia</taxon>
        <taxon>Peptostreptococcales</taxon>
        <taxon>Peptostreptococcaceae</taxon>
        <taxon>Romboutsia</taxon>
    </lineage>
</organism>
<evidence type="ECO:0000256" key="8">
    <source>
        <dbReference type="SAM" id="Phobius"/>
    </source>
</evidence>
<dbReference type="EMBL" id="LN650648">
    <property type="protein sequence ID" value="CEI72137.1"/>
    <property type="molecule type" value="Genomic_DNA"/>
</dbReference>
<dbReference type="Proteomes" id="UP000245695">
    <property type="component" value="Chromosome 1"/>
</dbReference>
<dbReference type="Pfam" id="PF12821">
    <property type="entry name" value="ThrE_2"/>
    <property type="match status" value="1"/>
</dbReference>
<gene>
    <name evidence="10" type="ORF">FRIFI_0590</name>
</gene>
<keyword evidence="4 8" id="KW-0812">Transmembrane</keyword>
<keyword evidence="6 8" id="KW-0472">Membrane</keyword>
<keyword evidence="5 8" id="KW-1133">Transmembrane helix</keyword>
<accession>A0A2P2BP71</accession>
<dbReference type="KEGG" id="rhom:FRIFI_0590"/>
<comment type="similarity">
    <text evidence="7">Belongs to the ThrE exporter (TC 2.A.79) family.</text>
</comment>
<keyword evidence="11" id="KW-1185">Reference proteome</keyword>
<feature type="domain" description="Threonine/Serine exporter ThrE" evidence="9">
    <location>
        <begin position="7"/>
        <end position="132"/>
    </location>
</feature>
<dbReference type="AlphaFoldDB" id="A0A2P2BP71"/>
<evidence type="ECO:0000259" key="9">
    <source>
        <dbReference type="Pfam" id="PF12821"/>
    </source>
</evidence>
<evidence type="ECO:0000256" key="2">
    <source>
        <dbReference type="ARBA" id="ARBA00022475"/>
    </source>
</evidence>
<proteinExistence type="inferred from homology"/>
<keyword evidence="2" id="KW-1003">Cell membrane</keyword>
<dbReference type="PANTHER" id="PTHR34390:SF1">
    <property type="entry name" value="SUCCINATE TRANSPORTER SUBUNIT YJJB-RELATED"/>
    <property type="match status" value="1"/>
</dbReference>